<feature type="chain" id="PRO_5011789919" evidence="1">
    <location>
        <begin position="20"/>
        <end position="197"/>
    </location>
</feature>
<evidence type="ECO:0000313" key="2">
    <source>
        <dbReference type="EMBL" id="SFB46044.1"/>
    </source>
</evidence>
<gene>
    <name evidence="2" type="ORF">SAMN04489723_11178</name>
</gene>
<dbReference type="Proteomes" id="UP000198790">
    <property type="component" value="Unassembled WGS sequence"/>
</dbReference>
<dbReference type="OrthoDB" id="9793669at2"/>
<sequence length="197" mass="21429">MKTLVSFICICLAAAPSFAQEKSVASKEVQIKTAVLAAPDEKQADATVLGYNESGELIELRKGSNGMICIASDPNGKGFSVSCYQADLEPFMIRGRELKKEGKSFQEIFDTREAEAKSGKLKMPAEGATLFVLTADAENYNKTTGEVSDTYLRYVVYLPWATSQTTGLPLKPSAPGMPWIMDPGTHRAHIMITPARD</sequence>
<evidence type="ECO:0000256" key="1">
    <source>
        <dbReference type="SAM" id="SignalP"/>
    </source>
</evidence>
<protein>
    <submittedName>
        <fullName evidence="2">Uncharacterized protein</fullName>
    </submittedName>
</protein>
<organism evidence="2 3">
    <name type="scientific">Algoriphagus aquimarinus</name>
    <dbReference type="NCBI Taxonomy" id="237018"/>
    <lineage>
        <taxon>Bacteria</taxon>
        <taxon>Pseudomonadati</taxon>
        <taxon>Bacteroidota</taxon>
        <taxon>Cytophagia</taxon>
        <taxon>Cytophagales</taxon>
        <taxon>Cyclobacteriaceae</taxon>
        <taxon>Algoriphagus</taxon>
    </lineage>
</organism>
<keyword evidence="3" id="KW-1185">Reference proteome</keyword>
<dbReference type="RefSeq" id="WP_092898763.1">
    <property type="nucleotide sequence ID" value="NZ_FOKK01000011.1"/>
</dbReference>
<dbReference type="STRING" id="237018.SAMN04489723_11178"/>
<dbReference type="EMBL" id="FOKK01000011">
    <property type="protein sequence ID" value="SFB46044.1"/>
    <property type="molecule type" value="Genomic_DNA"/>
</dbReference>
<accession>A0A1I1B6S1</accession>
<reference evidence="2 3" key="1">
    <citation type="submission" date="2016-10" db="EMBL/GenBank/DDBJ databases">
        <authorList>
            <person name="de Groot N.N."/>
        </authorList>
    </citation>
    <scope>NUCLEOTIDE SEQUENCE [LARGE SCALE GENOMIC DNA]</scope>
    <source>
        <strain evidence="2 3">DSM 23399</strain>
    </source>
</reference>
<name>A0A1I1B6S1_9BACT</name>
<feature type="signal peptide" evidence="1">
    <location>
        <begin position="1"/>
        <end position="19"/>
    </location>
</feature>
<proteinExistence type="predicted"/>
<dbReference type="AlphaFoldDB" id="A0A1I1B6S1"/>
<evidence type="ECO:0000313" key="3">
    <source>
        <dbReference type="Proteomes" id="UP000198790"/>
    </source>
</evidence>
<keyword evidence="1" id="KW-0732">Signal</keyword>